<evidence type="ECO:0000313" key="5">
    <source>
        <dbReference type="EMBL" id="KAL2653733.1"/>
    </source>
</evidence>
<evidence type="ECO:0000259" key="4">
    <source>
        <dbReference type="PROSITE" id="PS51471"/>
    </source>
</evidence>
<dbReference type="PROSITE" id="PS51471">
    <property type="entry name" value="FE2OG_OXY"/>
    <property type="match status" value="1"/>
</dbReference>
<dbReference type="Proteomes" id="UP001605036">
    <property type="component" value="Unassembled WGS sequence"/>
</dbReference>
<dbReference type="Pfam" id="PF14226">
    <property type="entry name" value="DIOX_N"/>
    <property type="match status" value="1"/>
</dbReference>
<dbReference type="InterPro" id="IPR050231">
    <property type="entry name" value="Iron_ascorbate_oxido_reductase"/>
</dbReference>
<comment type="caution">
    <text evidence="5">The sequence shown here is derived from an EMBL/GenBank/DDBJ whole genome shotgun (WGS) entry which is preliminary data.</text>
</comment>
<dbReference type="InterPro" id="IPR044861">
    <property type="entry name" value="IPNS-like_FE2OG_OXY"/>
</dbReference>
<gene>
    <name evidence="5" type="ORF">R1flu_021861</name>
</gene>
<keyword evidence="6" id="KW-1185">Reference proteome</keyword>
<keyword evidence="2 3" id="KW-0408">Iron</keyword>
<organism evidence="5 6">
    <name type="scientific">Riccia fluitans</name>
    <dbReference type="NCBI Taxonomy" id="41844"/>
    <lineage>
        <taxon>Eukaryota</taxon>
        <taxon>Viridiplantae</taxon>
        <taxon>Streptophyta</taxon>
        <taxon>Embryophyta</taxon>
        <taxon>Marchantiophyta</taxon>
        <taxon>Marchantiopsida</taxon>
        <taxon>Marchantiidae</taxon>
        <taxon>Marchantiales</taxon>
        <taxon>Ricciaceae</taxon>
        <taxon>Riccia</taxon>
    </lineage>
</organism>
<sequence>MTVELEIPVIDLAGSEGAEREKLCKEIARACEQWGFFQVINHGVDESLRKRVLDVYTDFFYLPPEEKMKFVVPEGSMEGWMHPTLTEPSGFLKNFVGPHTPEFLNNTWLPDLPQHRQQKPTSPSSMQATIGEFVMAAKGVHEKLLKMMAEGLGLESDAFLKHFQNPGVKIRCNFYPFEAKGTNVGANLAHSDASATTLLCDTVSGLEVMRDETWVQVQSRPNGFIVNVGDQLEILSNGRFKSILHRGGRNESKQRLSLACFYFPSSDAVMAPIEELLLDGQLPKYRKVRFGDYFQGFVAKGIERKKQIENMKIRD</sequence>
<accession>A0ABD1ZQT1</accession>
<reference evidence="5 6" key="1">
    <citation type="submission" date="2024-09" db="EMBL/GenBank/DDBJ databases">
        <title>Chromosome-scale assembly of Riccia fluitans.</title>
        <authorList>
            <person name="Paukszto L."/>
            <person name="Sawicki J."/>
            <person name="Karawczyk K."/>
            <person name="Piernik-Szablinska J."/>
            <person name="Szczecinska M."/>
            <person name="Mazdziarz M."/>
        </authorList>
    </citation>
    <scope>NUCLEOTIDE SEQUENCE [LARGE SCALE GENOMIC DNA]</scope>
    <source>
        <strain evidence="5">Rf_01</strain>
        <tissue evidence="5">Aerial parts of the thallus</tissue>
    </source>
</reference>
<dbReference type="InterPro" id="IPR027443">
    <property type="entry name" value="IPNS-like_sf"/>
</dbReference>
<dbReference type="AlphaFoldDB" id="A0ABD1ZQT1"/>
<protein>
    <recommendedName>
        <fullName evidence="4">Fe2OG dioxygenase domain-containing protein</fullName>
    </recommendedName>
</protein>
<evidence type="ECO:0000256" key="3">
    <source>
        <dbReference type="RuleBase" id="RU003682"/>
    </source>
</evidence>
<dbReference type="SUPFAM" id="SSF51197">
    <property type="entry name" value="Clavaminate synthase-like"/>
    <property type="match status" value="1"/>
</dbReference>
<name>A0ABD1ZQT1_9MARC</name>
<dbReference type="Gene3D" id="2.60.120.330">
    <property type="entry name" value="B-lactam Antibiotic, Isopenicillin N Synthase, Chain"/>
    <property type="match status" value="1"/>
</dbReference>
<evidence type="ECO:0000313" key="6">
    <source>
        <dbReference type="Proteomes" id="UP001605036"/>
    </source>
</evidence>
<proteinExistence type="inferred from homology"/>
<evidence type="ECO:0000256" key="2">
    <source>
        <dbReference type="ARBA" id="ARBA00023004"/>
    </source>
</evidence>
<dbReference type="PANTHER" id="PTHR47990">
    <property type="entry name" value="2-OXOGLUTARATE (2OG) AND FE(II)-DEPENDENT OXYGENASE SUPERFAMILY PROTEIN-RELATED"/>
    <property type="match status" value="1"/>
</dbReference>
<dbReference type="EMBL" id="JBHFFA010000001">
    <property type="protein sequence ID" value="KAL2653733.1"/>
    <property type="molecule type" value="Genomic_DNA"/>
</dbReference>
<dbReference type="GO" id="GO:0016491">
    <property type="term" value="F:oxidoreductase activity"/>
    <property type="evidence" value="ECO:0007669"/>
    <property type="project" value="UniProtKB-KW"/>
</dbReference>
<keyword evidence="3" id="KW-0560">Oxidoreductase</keyword>
<keyword evidence="1 3" id="KW-0479">Metal-binding</keyword>
<dbReference type="GO" id="GO:0046872">
    <property type="term" value="F:metal ion binding"/>
    <property type="evidence" value="ECO:0007669"/>
    <property type="project" value="UniProtKB-KW"/>
</dbReference>
<dbReference type="Pfam" id="PF03171">
    <property type="entry name" value="2OG-FeII_Oxy"/>
    <property type="match status" value="1"/>
</dbReference>
<evidence type="ECO:0000256" key="1">
    <source>
        <dbReference type="ARBA" id="ARBA00022723"/>
    </source>
</evidence>
<feature type="domain" description="Fe2OG dioxygenase" evidence="4">
    <location>
        <begin position="166"/>
        <end position="264"/>
    </location>
</feature>
<dbReference type="InterPro" id="IPR026992">
    <property type="entry name" value="DIOX_N"/>
</dbReference>
<dbReference type="PRINTS" id="PR00682">
    <property type="entry name" value="IPNSYNTHASE"/>
</dbReference>
<dbReference type="InterPro" id="IPR005123">
    <property type="entry name" value="Oxoglu/Fe-dep_dioxygenase_dom"/>
</dbReference>
<comment type="similarity">
    <text evidence="3">Belongs to the iron/ascorbate-dependent oxidoreductase family.</text>
</comment>